<proteinExistence type="predicted"/>
<dbReference type="GO" id="GO:0010181">
    <property type="term" value="F:FMN binding"/>
    <property type="evidence" value="ECO:0007669"/>
    <property type="project" value="TreeGrafter"/>
</dbReference>
<evidence type="ECO:0000313" key="3">
    <source>
        <dbReference type="Proteomes" id="UP000194420"/>
    </source>
</evidence>
<dbReference type="GO" id="GO:0005829">
    <property type="term" value="C:cytosol"/>
    <property type="evidence" value="ECO:0007669"/>
    <property type="project" value="TreeGrafter"/>
</dbReference>
<protein>
    <submittedName>
        <fullName evidence="2">FMN reductase</fullName>
    </submittedName>
</protein>
<gene>
    <name evidence="2" type="ORF">SAMN06297468_1642</name>
</gene>
<keyword evidence="3" id="KW-1185">Reference proteome</keyword>
<dbReference type="Pfam" id="PF03358">
    <property type="entry name" value="FMN_red"/>
    <property type="match status" value="1"/>
</dbReference>
<evidence type="ECO:0000259" key="1">
    <source>
        <dbReference type="Pfam" id="PF03358"/>
    </source>
</evidence>
<dbReference type="AlphaFoldDB" id="A0A1Y6FAM0"/>
<reference evidence="3" key="1">
    <citation type="submission" date="2017-04" db="EMBL/GenBank/DDBJ databases">
        <authorList>
            <person name="Varghese N."/>
            <person name="Submissions S."/>
        </authorList>
    </citation>
    <scope>NUCLEOTIDE SEQUENCE [LARGE SCALE GENOMIC DNA]</scope>
</reference>
<organism evidence="2 3">
    <name type="scientific">Altererythrobacter xiamenensis</name>
    <dbReference type="NCBI Taxonomy" id="1316679"/>
    <lineage>
        <taxon>Bacteria</taxon>
        <taxon>Pseudomonadati</taxon>
        <taxon>Pseudomonadota</taxon>
        <taxon>Alphaproteobacteria</taxon>
        <taxon>Sphingomonadales</taxon>
        <taxon>Erythrobacteraceae</taxon>
        <taxon>Altererythrobacter</taxon>
    </lineage>
</organism>
<feature type="domain" description="NADPH-dependent FMN reductase-like" evidence="1">
    <location>
        <begin position="3"/>
        <end position="143"/>
    </location>
</feature>
<dbReference type="EMBL" id="FXWG01000002">
    <property type="protein sequence ID" value="SMQ69453.1"/>
    <property type="molecule type" value="Genomic_DNA"/>
</dbReference>
<evidence type="ECO:0000313" key="2">
    <source>
        <dbReference type="EMBL" id="SMQ69453.1"/>
    </source>
</evidence>
<sequence>MVRIVALGGTVNDNSMTETALRFAARHAESRGAEIKVFGGDYLRHLPHYGGPGHATGDAVELIDAVREADGLLIAAPGYHGTISGVVKNALDFMEDLASDRRPYLHARAVGLIATAGGEQASMGTLTTLRAITHALRGWPTPMGATITSRPDLFSAEGDCLDEKTRAQLELVGEQVVMGARSLSLGAGSDS</sequence>
<accession>A0A1Y6FAM0</accession>
<dbReference type="PANTHER" id="PTHR30543:SF21">
    <property type="entry name" value="NAD(P)H-DEPENDENT FMN REDUCTASE LOT6"/>
    <property type="match status" value="1"/>
</dbReference>
<dbReference type="InterPro" id="IPR050712">
    <property type="entry name" value="NAD(P)H-dep_reductase"/>
</dbReference>
<dbReference type="Proteomes" id="UP000194420">
    <property type="component" value="Unassembled WGS sequence"/>
</dbReference>
<dbReference type="InterPro" id="IPR005025">
    <property type="entry name" value="FMN_Rdtase-like_dom"/>
</dbReference>
<dbReference type="GO" id="GO:0016491">
    <property type="term" value="F:oxidoreductase activity"/>
    <property type="evidence" value="ECO:0007669"/>
    <property type="project" value="InterPro"/>
</dbReference>
<dbReference type="InterPro" id="IPR029039">
    <property type="entry name" value="Flavoprotein-like_sf"/>
</dbReference>
<dbReference type="Gene3D" id="3.40.50.360">
    <property type="match status" value="1"/>
</dbReference>
<dbReference type="RefSeq" id="WP_086437528.1">
    <property type="nucleotide sequence ID" value="NZ_FXWG01000002.1"/>
</dbReference>
<dbReference type="OrthoDB" id="9812295at2"/>
<name>A0A1Y6FAM0_9SPHN</name>
<dbReference type="SUPFAM" id="SSF52218">
    <property type="entry name" value="Flavoproteins"/>
    <property type="match status" value="1"/>
</dbReference>
<dbReference type="PANTHER" id="PTHR30543">
    <property type="entry name" value="CHROMATE REDUCTASE"/>
    <property type="match status" value="1"/>
</dbReference>